<evidence type="ECO:0000256" key="1">
    <source>
        <dbReference type="SAM" id="MobiDB-lite"/>
    </source>
</evidence>
<reference evidence="2" key="1">
    <citation type="submission" date="2023-01" db="EMBL/GenBank/DDBJ databases">
        <title>The chitinases involved in constricting ring structure development in the nematode-trapping fungus Drechslerella dactyloides.</title>
        <authorList>
            <person name="Wang R."/>
            <person name="Zhang L."/>
            <person name="Tang P."/>
            <person name="Li S."/>
            <person name="Liang L."/>
        </authorList>
    </citation>
    <scope>NUCLEOTIDE SEQUENCE</scope>
    <source>
        <strain evidence="2">YMF1.00031</strain>
    </source>
</reference>
<feature type="compositionally biased region" description="Pro residues" evidence="1">
    <location>
        <begin position="160"/>
        <end position="170"/>
    </location>
</feature>
<feature type="region of interest" description="Disordered" evidence="1">
    <location>
        <begin position="313"/>
        <end position="343"/>
    </location>
</feature>
<feature type="compositionally biased region" description="Low complexity" evidence="1">
    <location>
        <begin position="196"/>
        <end position="207"/>
    </location>
</feature>
<evidence type="ECO:0000313" key="2">
    <source>
        <dbReference type="EMBL" id="KAJ6263766.1"/>
    </source>
</evidence>
<accession>A0AAD6J475</accession>
<evidence type="ECO:0000313" key="3">
    <source>
        <dbReference type="Proteomes" id="UP001221413"/>
    </source>
</evidence>
<dbReference type="AlphaFoldDB" id="A0AAD6J475"/>
<comment type="caution">
    <text evidence="2">The sequence shown here is derived from an EMBL/GenBank/DDBJ whole genome shotgun (WGS) entry which is preliminary data.</text>
</comment>
<organism evidence="2 3">
    <name type="scientific">Drechslerella dactyloides</name>
    <name type="common">Nematode-trapping fungus</name>
    <name type="synonym">Arthrobotrys dactyloides</name>
    <dbReference type="NCBI Taxonomy" id="74499"/>
    <lineage>
        <taxon>Eukaryota</taxon>
        <taxon>Fungi</taxon>
        <taxon>Dikarya</taxon>
        <taxon>Ascomycota</taxon>
        <taxon>Pezizomycotina</taxon>
        <taxon>Orbiliomycetes</taxon>
        <taxon>Orbiliales</taxon>
        <taxon>Orbiliaceae</taxon>
        <taxon>Drechslerella</taxon>
    </lineage>
</organism>
<sequence>MVCYPSRESLRLRMSPRYSSERVRKTHEEFTERAYVAASRRGDRSIEARVQSARRASEIHKRRTGRALKVTEADVLEADVYEEEEEEMPLGYLGVQLMHRAANASDETIGGFAAFLRSRPDVRSFLERSIATSRAMDASGALNAGVAAPGAEVGQLPTPQATPQPTPQPLPIGLSGQQVFPPPPSPFGPAYLGSGAQAPAASPNPLASPPLHAYPPHLQGMGARFHMGPLGLGAIHPSYYEGTYLGRRQANPNLQIAPPPIFGAGPYHSTVEQYQAASQTFAQRVSAGSESVISNVAVFSAQTSPASMTSPINGNVGHPESFSQRHKATSELPGDDTPTGSVNTFSNTPEAMDTTDAASGPVAISTAAGISDITMPTAGDDDYELFDFSLPQNVQDLLLAPGVSVLAQTPAITSQIQTVDLKALSGMAENDAQMTYAMSFSKSESFEPGSMNELWQDFFTPRATLSTGEGQA</sequence>
<dbReference type="Proteomes" id="UP001221413">
    <property type="component" value="Unassembled WGS sequence"/>
</dbReference>
<protein>
    <submittedName>
        <fullName evidence="2">Uncharacterized protein</fullName>
    </submittedName>
</protein>
<gene>
    <name evidence="2" type="ORF">Dda_2337</name>
</gene>
<feature type="region of interest" description="Disordered" evidence="1">
    <location>
        <begin position="151"/>
        <end position="207"/>
    </location>
</feature>
<dbReference type="EMBL" id="JAQGDS010000002">
    <property type="protein sequence ID" value="KAJ6263766.1"/>
    <property type="molecule type" value="Genomic_DNA"/>
</dbReference>
<proteinExistence type="predicted"/>
<name>A0AAD6J475_DREDA</name>
<keyword evidence="3" id="KW-1185">Reference proteome</keyword>